<name>A0A0H5Q470_9ZZZZ</name>
<organism evidence="1">
    <name type="scientific">uncultured prokaryote</name>
    <dbReference type="NCBI Taxonomy" id="198431"/>
    <lineage>
        <taxon>unclassified sequences</taxon>
        <taxon>environmental samples</taxon>
    </lineage>
</organism>
<evidence type="ECO:0000313" key="1">
    <source>
        <dbReference type="EMBL" id="CRY96816.1"/>
    </source>
</evidence>
<reference evidence="1" key="1">
    <citation type="submission" date="2015-06" db="EMBL/GenBank/DDBJ databases">
        <authorList>
            <person name="Joergensen T."/>
        </authorList>
    </citation>
    <scope>NUCLEOTIDE SEQUENCE</scope>
    <source>
        <strain evidence="1">RGFK1287</strain>
    </source>
</reference>
<dbReference type="EMBL" id="LN853857">
    <property type="protein sequence ID" value="CRY96816.1"/>
    <property type="molecule type" value="Genomic_DNA"/>
</dbReference>
<reference evidence="1" key="2">
    <citation type="submission" date="2015-07" db="EMBL/GenBank/DDBJ databases">
        <title>Plasmids, circular viruses and viroids from rat gut.</title>
        <authorList>
            <person name="Jorgensen T.J."/>
            <person name="Hansen M.A."/>
            <person name="Xu Z."/>
            <person name="Tabak M.A."/>
            <person name="Sorensen S.J."/>
            <person name="Hansen L.H."/>
        </authorList>
    </citation>
    <scope>NUCLEOTIDE SEQUENCE</scope>
    <source>
        <strain evidence="1">RGFK1287</strain>
    </source>
</reference>
<sequence>MLNSRVYPNGEFSIWDERKTVAVEPPPESPDYLGLSLLPNSHRVALGMAEPPPERAKRGLRGITRLGARTVRNGAFLLEKTYDTRTLVFLTLTLPPVSSTAEYHVGVEWAEIVRRFCQSLRRLLRAAGLPGSYVGCSELQLKRYQERGGLPLHLHLVFKGRREGQRGWAVDASQYRALWARSVIDRVPAYSDCNWKASVDCQGLKSSAEGYIGKYMSKGVGTLAAILKDDPGLAEFMPSSWWVCSTNLRRAIGHRITGGNATALKLRAAIAARDTSISHASEIRVELKDGTKAIVALVGRLSPEGRYSHCWKPGRIQTILT</sequence>
<dbReference type="AlphaFoldDB" id="A0A0H5Q470"/>
<accession>A0A0H5Q470</accession>
<protein>
    <submittedName>
        <fullName evidence="1">Uncharacterized protein</fullName>
    </submittedName>
</protein>
<proteinExistence type="predicted"/>